<reference evidence="1" key="2">
    <citation type="submission" date="2020-11" db="EMBL/GenBank/DDBJ databases">
        <authorList>
            <person name="McCartney M.A."/>
            <person name="Auch B."/>
            <person name="Kono T."/>
            <person name="Mallez S."/>
            <person name="Becker A."/>
            <person name="Gohl D.M."/>
            <person name="Silverstein K.A.T."/>
            <person name="Koren S."/>
            <person name="Bechman K.B."/>
            <person name="Herman A."/>
            <person name="Abrahante J.E."/>
            <person name="Garbe J."/>
        </authorList>
    </citation>
    <scope>NUCLEOTIDE SEQUENCE</scope>
    <source>
        <strain evidence="1">Duluth1</strain>
        <tissue evidence="1">Whole animal</tissue>
    </source>
</reference>
<accession>A0A9D4FP46</accession>
<dbReference type="AlphaFoldDB" id="A0A9D4FP46"/>
<reference evidence="1" key="1">
    <citation type="journal article" date="2019" name="bioRxiv">
        <title>The Genome of the Zebra Mussel, Dreissena polymorpha: A Resource for Invasive Species Research.</title>
        <authorList>
            <person name="McCartney M.A."/>
            <person name="Auch B."/>
            <person name="Kono T."/>
            <person name="Mallez S."/>
            <person name="Zhang Y."/>
            <person name="Obille A."/>
            <person name="Becker A."/>
            <person name="Abrahante J.E."/>
            <person name="Garbe J."/>
            <person name="Badalamenti J.P."/>
            <person name="Herman A."/>
            <person name="Mangelson H."/>
            <person name="Liachko I."/>
            <person name="Sullivan S."/>
            <person name="Sone E.D."/>
            <person name="Koren S."/>
            <person name="Silverstein K.A.T."/>
            <person name="Beckman K.B."/>
            <person name="Gohl D.M."/>
        </authorList>
    </citation>
    <scope>NUCLEOTIDE SEQUENCE</scope>
    <source>
        <strain evidence="1">Duluth1</strain>
        <tissue evidence="1">Whole animal</tissue>
    </source>
</reference>
<keyword evidence="2" id="KW-1185">Reference proteome</keyword>
<comment type="caution">
    <text evidence="1">The sequence shown here is derived from an EMBL/GenBank/DDBJ whole genome shotgun (WGS) entry which is preliminary data.</text>
</comment>
<dbReference type="EMBL" id="JAIWYP010000007">
    <property type="protein sequence ID" value="KAH3802809.1"/>
    <property type="molecule type" value="Genomic_DNA"/>
</dbReference>
<proteinExistence type="predicted"/>
<evidence type="ECO:0000313" key="2">
    <source>
        <dbReference type="Proteomes" id="UP000828390"/>
    </source>
</evidence>
<name>A0A9D4FP46_DREPO</name>
<evidence type="ECO:0000313" key="1">
    <source>
        <dbReference type="EMBL" id="KAH3802809.1"/>
    </source>
</evidence>
<sequence length="86" mass="9884">MHNAHERSKCGENFLHRKIPMVRERFEPGTSRTLSQRSTITPQLQLIRRLHKFNVADEPTSAVAHAKRALSLANIDRTKPRSAQRS</sequence>
<dbReference type="Proteomes" id="UP000828390">
    <property type="component" value="Unassembled WGS sequence"/>
</dbReference>
<protein>
    <submittedName>
        <fullName evidence="1">Uncharacterized protein</fullName>
    </submittedName>
</protein>
<organism evidence="1 2">
    <name type="scientific">Dreissena polymorpha</name>
    <name type="common">Zebra mussel</name>
    <name type="synonym">Mytilus polymorpha</name>
    <dbReference type="NCBI Taxonomy" id="45954"/>
    <lineage>
        <taxon>Eukaryota</taxon>
        <taxon>Metazoa</taxon>
        <taxon>Spiralia</taxon>
        <taxon>Lophotrochozoa</taxon>
        <taxon>Mollusca</taxon>
        <taxon>Bivalvia</taxon>
        <taxon>Autobranchia</taxon>
        <taxon>Heteroconchia</taxon>
        <taxon>Euheterodonta</taxon>
        <taxon>Imparidentia</taxon>
        <taxon>Neoheterodontei</taxon>
        <taxon>Myida</taxon>
        <taxon>Dreissenoidea</taxon>
        <taxon>Dreissenidae</taxon>
        <taxon>Dreissena</taxon>
    </lineage>
</organism>
<gene>
    <name evidence="1" type="ORF">DPMN_156494</name>
</gene>